<evidence type="ECO:0000259" key="2">
    <source>
        <dbReference type="Pfam" id="PF20385"/>
    </source>
</evidence>
<dbReference type="HOGENOM" id="CLU_1893676_0_0_9"/>
<keyword evidence="4" id="KW-1185">Reference proteome</keyword>
<reference evidence="3 4" key="2">
    <citation type="journal article" date="2011" name="Stand. Genomic Sci.">
        <title>Complete genome sequence of Mahella australiensis type strain (50-1 BON).</title>
        <authorList>
            <person name="Sikorski J."/>
            <person name="Teshima H."/>
            <person name="Nolan M."/>
            <person name="Lucas S."/>
            <person name="Hammon N."/>
            <person name="Deshpande S."/>
            <person name="Cheng J.F."/>
            <person name="Pitluck S."/>
            <person name="Liolios K."/>
            <person name="Pagani I."/>
            <person name="Ivanova N."/>
            <person name="Huntemann M."/>
            <person name="Mavromatis K."/>
            <person name="Ovchinikova G."/>
            <person name="Pati A."/>
            <person name="Tapia R."/>
            <person name="Han C."/>
            <person name="Goodwin L."/>
            <person name="Chen A."/>
            <person name="Palaniappan K."/>
            <person name="Land M."/>
            <person name="Hauser L."/>
            <person name="Ngatchou-Djao O.D."/>
            <person name="Rohde M."/>
            <person name="Pukall R."/>
            <person name="Spring S."/>
            <person name="Abt B."/>
            <person name="Goker M."/>
            <person name="Detter J.C."/>
            <person name="Woyke T."/>
            <person name="Bristow J."/>
            <person name="Markowitz V."/>
            <person name="Hugenholtz P."/>
            <person name="Eisen J.A."/>
            <person name="Kyrpides N.C."/>
            <person name="Klenk H.P."/>
            <person name="Lapidus A."/>
        </authorList>
    </citation>
    <scope>NUCLEOTIDE SEQUENCE [LARGE SCALE GENOMIC DNA]</scope>
    <source>
        <strain evidence="4">DSM 15567 / CIP 107919 / 50-1 BON</strain>
    </source>
</reference>
<dbReference type="Pfam" id="PF20385">
    <property type="entry name" value="DUF6680"/>
    <property type="match status" value="1"/>
</dbReference>
<keyword evidence="1" id="KW-0812">Transmembrane</keyword>
<dbReference type="AlphaFoldDB" id="F4A0W2"/>
<dbReference type="EMBL" id="CP002360">
    <property type="protein sequence ID" value="AEE98039.1"/>
    <property type="molecule type" value="Genomic_DNA"/>
</dbReference>
<accession>F4A0W2</accession>
<dbReference type="STRING" id="697281.Mahau_2918"/>
<sequence length="134" mass="15563">MSTQQIALNIFSIILSGVLATLINLWYQKRQQILKAKIGLIEIIFGYRYQLGNWYNGPKEELMRALNKIPIVFANSKDVINAYNELYQVACTSPMNNENLKDNALIKLLKEMCRNVKIGTKWDDSYYKNILTLR</sequence>
<feature type="transmembrane region" description="Helical" evidence="1">
    <location>
        <begin position="6"/>
        <end position="27"/>
    </location>
</feature>
<proteinExistence type="predicted"/>
<organism evidence="3 4">
    <name type="scientific">Mahella australiensis (strain DSM 15567 / CIP 107919 / 50-1 BON)</name>
    <dbReference type="NCBI Taxonomy" id="697281"/>
    <lineage>
        <taxon>Bacteria</taxon>
        <taxon>Bacillati</taxon>
        <taxon>Bacillota</taxon>
        <taxon>Clostridia</taxon>
        <taxon>Thermoanaerobacterales</taxon>
        <taxon>Thermoanaerobacterales Family IV. Incertae Sedis</taxon>
        <taxon>Mahella</taxon>
    </lineage>
</organism>
<dbReference type="InterPro" id="IPR046502">
    <property type="entry name" value="DUF6680"/>
</dbReference>
<evidence type="ECO:0000313" key="4">
    <source>
        <dbReference type="Proteomes" id="UP000008457"/>
    </source>
</evidence>
<keyword evidence="1" id="KW-1133">Transmembrane helix</keyword>
<name>F4A0W2_MAHA5</name>
<reference evidence="4" key="1">
    <citation type="submission" date="2010-11" db="EMBL/GenBank/DDBJ databases">
        <title>The complete genome of Mahella australiensis DSM 15567.</title>
        <authorList>
            <consortium name="US DOE Joint Genome Institute (JGI-PGF)"/>
            <person name="Lucas S."/>
            <person name="Copeland A."/>
            <person name="Lapidus A."/>
            <person name="Bruce D."/>
            <person name="Goodwin L."/>
            <person name="Pitluck S."/>
            <person name="Kyrpides N."/>
            <person name="Mavromatis K."/>
            <person name="Pagani I."/>
            <person name="Ivanova N."/>
            <person name="Teshima H."/>
            <person name="Brettin T."/>
            <person name="Detter J.C."/>
            <person name="Han C."/>
            <person name="Tapia R."/>
            <person name="Land M."/>
            <person name="Hauser L."/>
            <person name="Markowitz V."/>
            <person name="Cheng J.-F."/>
            <person name="Hugenholtz P."/>
            <person name="Woyke T."/>
            <person name="Wu D."/>
            <person name="Spring S."/>
            <person name="Pukall R."/>
            <person name="Steenblock K."/>
            <person name="Schneider S."/>
            <person name="Klenk H.-P."/>
            <person name="Eisen J.A."/>
        </authorList>
    </citation>
    <scope>NUCLEOTIDE SEQUENCE [LARGE SCALE GENOMIC DNA]</scope>
    <source>
        <strain evidence="4">DSM 15567 / CIP 107919 / 50-1 BON</strain>
    </source>
</reference>
<dbReference type="Proteomes" id="UP000008457">
    <property type="component" value="Chromosome"/>
</dbReference>
<dbReference type="KEGG" id="mas:Mahau_2918"/>
<evidence type="ECO:0000256" key="1">
    <source>
        <dbReference type="SAM" id="Phobius"/>
    </source>
</evidence>
<keyword evidence="1" id="KW-0472">Membrane</keyword>
<feature type="domain" description="DUF6680" evidence="2">
    <location>
        <begin position="1"/>
        <end position="117"/>
    </location>
</feature>
<gene>
    <name evidence="3" type="ordered locus">Mahau_2918</name>
</gene>
<protein>
    <recommendedName>
        <fullName evidence="2">DUF6680 domain-containing protein</fullName>
    </recommendedName>
</protein>
<evidence type="ECO:0000313" key="3">
    <source>
        <dbReference type="EMBL" id="AEE98039.1"/>
    </source>
</evidence>